<evidence type="ECO:0000313" key="2">
    <source>
        <dbReference type="EMBL" id="KAJ6717336.1"/>
    </source>
</evidence>
<reference evidence="2" key="1">
    <citation type="submission" date="2022-11" db="EMBL/GenBank/DDBJ databases">
        <authorList>
            <person name="Hyden B.L."/>
            <person name="Feng K."/>
            <person name="Yates T."/>
            <person name="Jawdy S."/>
            <person name="Smart L.B."/>
            <person name="Muchero W."/>
        </authorList>
    </citation>
    <scope>NUCLEOTIDE SEQUENCE</scope>
    <source>
        <tissue evidence="2">Shoot tip</tissue>
    </source>
</reference>
<proteinExistence type="predicted"/>
<sequence>MGRGYDSPSSPPLPISTGAGNHKYSFSSSPSPPFSPPPSSHASSENLHPLLQKLASPQRVPSAFSLDRPGPDAVDSRSSCLEDLLEWFAQRCCSFCSRPRGNCLYKLHSDVFCNVGTWLDGCDFL</sequence>
<keyword evidence="3" id="KW-1185">Reference proteome</keyword>
<name>A0A9Q0TT35_SALPP</name>
<comment type="caution">
    <text evidence="2">The sequence shown here is derived from an EMBL/GenBank/DDBJ whole genome shotgun (WGS) entry which is preliminary data.</text>
</comment>
<dbReference type="OrthoDB" id="1747163at2759"/>
<evidence type="ECO:0000256" key="1">
    <source>
        <dbReference type="SAM" id="MobiDB-lite"/>
    </source>
</evidence>
<accession>A0A9Q0TT35</accession>
<feature type="region of interest" description="Disordered" evidence="1">
    <location>
        <begin position="1"/>
        <end position="51"/>
    </location>
</feature>
<evidence type="ECO:0000313" key="3">
    <source>
        <dbReference type="Proteomes" id="UP001151532"/>
    </source>
</evidence>
<reference evidence="2" key="2">
    <citation type="journal article" date="2023" name="Int. J. Mol. Sci.">
        <title>De Novo Assembly and Annotation of 11 Diverse Shrub Willow (Salix) Genomes Reveals Novel Gene Organization in Sex-Linked Regions.</title>
        <authorList>
            <person name="Hyden B."/>
            <person name="Feng K."/>
            <person name="Yates T.B."/>
            <person name="Jawdy S."/>
            <person name="Cereghino C."/>
            <person name="Smart L.B."/>
            <person name="Muchero W."/>
        </authorList>
    </citation>
    <scope>NUCLEOTIDE SEQUENCE</scope>
    <source>
        <tissue evidence="2">Shoot tip</tissue>
    </source>
</reference>
<protein>
    <submittedName>
        <fullName evidence="2">Uncharacterized protein</fullName>
    </submittedName>
</protein>
<dbReference type="AlphaFoldDB" id="A0A9Q0TT35"/>
<dbReference type="Proteomes" id="UP001151532">
    <property type="component" value="Chromosome 10"/>
</dbReference>
<gene>
    <name evidence="2" type="ORF">OIU79_005521</name>
</gene>
<feature type="compositionally biased region" description="Pro residues" evidence="1">
    <location>
        <begin position="30"/>
        <end position="39"/>
    </location>
</feature>
<organism evidence="2 3">
    <name type="scientific">Salix purpurea</name>
    <name type="common">Purple osier willow</name>
    <dbReference type="NCBI Taxonomy" id="77065"/>
    <lineage>
        <taxon>Eukaryota</taxon>
        <taxon>Viridiplantae</taxon>
        <taxon>Streptophyta</taxon>
        <taxon>Embryophyta</taxon>
        <taxon>Tracheophyta</taxon>
        <taxon>Spermatophyta</taxon>
        <taxon>Magnoliopsida</taxon>
        <taxon>eudicotyledons</taxon>
        <taxon>Gunneridae</taxon>
        <taxon>Pentapetalae</taxon>
        <taxon>rosids</taxon>
        <taxon>fabids</taxon>
        <taxon>Malpighiales</taxon>
        <taxon>Salicaceae</taxon>
        <taxon>Saliceae</taxon>
        <taxon>Salix</taxon>
    </lineage>
</organism>
<dbReference type="EMBL" id="JAPFFK010000014">
    <property type="protein sequence ID" value="KAJ6717336.1"/>
    <property type="molecule type" value="Genomic_DNA"/>
</dbReference>